<dbReference type="RefSeq" id="WP_169523582.1">
    <property type="nucleotide sequence ID" value="NZ_JAAMPT010000205.1"/>
</dbReference>
<dbReference type="Proteomes" id="UP000767947">
    <property type="component" value="Unassembled WGS sequence"/>
</dbReference>
<dbReference type="EMBL" id="JAAMPT010000205">
    <property type="protein sequence ID" value="NMH25001.1"/>
    <property type="molecule type" value="Genomic_DNA"/>
</dbReference>
<protein>
    <submittedName>
        <fullName evidence="1">Uncharacterized protein</fullName>
    </submittedName>
</protein>
<gene>
    <name evidence="1" type="ORF">G6042_06950</name>
</gene>
<evidence type="ECO:0000313" key="1">
    <source>
        <dbReference type="EMBL" id="NMH25001.1"/>
    </source>
</evidence>
<keyword evidence="2" id="KW-1185">Reference proteome</keyword>
<comment type="caution">
    <text evidence="1">The sequence shown here is derived from an EMBL/GenBank/DDBJ whole genome shotgun (WGS) entry which is preliminary data.</text>
</comment>
<proteinExistence type="predicted"/>
<name>A0ABX1QT20_9FLAO</name>
<reference evidence="1 2" key="1">
    <citation type="submission" date="2020-02" db="EMBL/GenBank/DDBJ databases">
        <title>Flavobacterium sp. genome.</title>
        <authorList>
            <person name="Jung H.S."/>
            <person name="Baek J.H."/>
            <person name="Jeon C.O."/>
        </authorList>
    </citation>
    <scope>NUCLEOTIDE SEQUENCE [LARGE SCALE GENOMIC DNA]</scope>
    <source>
        <strain evidence="1 2">SE-s27</strain>
    </source>
</reference>
<accession>A0ABX1QT20</accession>
<organism evidence="1 2">
    <name type="scientific">Flavobacterium solisilvae</name>
    <dbReference type="NCBI Taxonomy" id="1852019"/>
    <lineage>
        <taxon>Bacteria</taxon>
        <taxon>Pseudomonadati</taxon>
        <taxon>Bacteroidota</taxon>
        <taxon>Flavobacteriia</taxon>
        <taxon>Flavobacteriales</taxon>
        <taxon>Flavobacteriaceae</taxon>
        <taxon>Flavobacterium</taxon>
    </lineage>
</organism>
<evidence type="ECO:0000313" key="2">
    <source>
        <dbReference type="Proteomes" id="UP000767947"/>
    </source>
</evidence>
<sequence>MSTFVSSKLYQESEEFPLHSILSSTSKNRELPFNYENLPEGKEKNEILKKYLKEVLGMDIDKEIEEFSKNKDENYRLRKSSEELMNSIMALEPKETKHYTKIYYWDKKRYHKIDELEYYISENSNCYLELYIVLLKEHYKERMTEDDFKTLLNIPNFIEGWFSSNKVEINFRE</sequence>